<evidence type="ECO:0000313" key="1">
    <source>
        <dbReference type="EMBL" id="RVX74380.1"/>
    </source>
</evidence>
<sequence length="204" mass="22895">MFGRWGHIFPLFEMIPLIQTFAQKSAKTSPRHLDSEIISEFTMLEDRVLNWKVQMDSDTSVSLVSTHAELPVEVNGGLLFQRAILIFLRAAMYGPGMPSESLLAQIDYLVAEFISFSEKLELSSKSRTLMMWPTLIVGSCARKEEHRAHLRFALYQSPAEMYATTTAGKLLNLLWGDEGYGTSIFGPYGITTVARKHNICLSLG</sequence>
<accession>A0A438NF88</accession>
<dbReference type="Proteomes" id="UP000288859">
    <property type="component" value="Unassembled WGS sequence"/>
</dbReference>
<proteinExistence type="predicted"/>
<dbReference type="Pfam" id="PF11951">
    <property type="entry name" value="Fungal_trans_2"/>
    <property type="match status" value="1"/>
</dbReference>
<dbReference type="OrthoDB" id="1919336at2759"/>
<reference evidence="1 2" key="1">
    <citation type="submission" date="2017-03" db="EMBL/GenBank/DDBJ databases">
        <title>Genomes of endolithic fungi from Antarctica.</title>
        <authorList>
            <person name="Coleine C."/>
            <person name="Masonjones S."/>
            <person name="Stajich J.E."/>
        </authorList>
    </citation>
    <scope>NUCLEOTIDE SEQUENCE [LARGE SCALE GENOMIC DNA]</scope>
    <source>
        <strain evidence="1 2">CCFEE 6314</strain>
    </source>
</reference>
<dbReference type="EMBL" id="NAJM01000004">
    <property type="protein sequence ID" value="RVX74380.1"/>
    <property type="molecule type" value="Genomic_DNA"/>
</dbReference>
<dbReference type="InterPro" id="IPR021858">
    <property type="entry name" value="Fun_TF"/>
</dbReference>
<comment type="caution">
    <text evidence="1">The sequence shown here is derived from an EMBL/GenBank/DDBJ whole genome shotgun (WGS) entry which is preliminary data.</text>
</comment>
<evidence type="ECO:0000313" key="2">
    <source>
        <dbReference type="Proteomes" id="UP000288859"/>
    </source>
</evidence>
<dbReference type="VEuPathDB" id="FungiDB:PV10_07399"/>
<organism evidence="1 2">
    <name type="scientific">Exophiala mesophila</name>
    <name type="common">Black yeast-like fungus</name>
    <dbReference type="NCBI Taxonomy" id="212818"/>
    <lineage>
        <taxon>Eukaryota</taxon>
        <taxon>Fungi</taxon>
        <taxon>Dikarya</taxon>
        <taxon>Ascomycota</taxon>
        <taxon>Pezizomycotina</taxon>
        <taxon>Eurotiomycetes</taxon>
        <taxon>Chaetothyriomycetidae</taxon>
        <taxon>Chaetothyriales</taxon>
        <taxon>Herpotrichiellaceae</taxon>
        <taxon>Exophiala</taxon>
    </lineage>
</organism>
<protein>
    <submittedName>
        <fullName evidence="1">Uncharacterized protein</fullName>
    </submittedName>
</protein>
<name>A0A438NF88_EXOME</name>
<dbReference type="AlphaFoldDB" id="A0A438NF88"/>
<gene>
    <name evidence="1" type="ORF">B0A52_01505</name>
</gene>